<dbReference type="EMBL" id="JAVJAF010000001">
    <property type="protein sequence ID" value="MDR6236920.1"/>
    <property type="molecule type" value="Genomic_DNA"/>
</dbReference>
<dbReference type="AlphaFoldDB" id="A0AAJ2BR48"/>
<name>A0AAJ2BR48_9PSED</name>
<evidence type="ECO:0000313" key="1">
    <source>
        <dbReference type="EMBL" id="MDR6236920.1"/>
    </source>
</evidence>
<organism evidence="1 2">
    <name type="scientific">Pseudomonas oryzihabitans</name>
    <dbReference type="NCBI Taxonomy" id="47885"/>
    <lineage>
        <taxon>Bacteria</taxon>
        <taxon>Pseudomonadati</taxon>
        <taxon>Pseudomonadota</taxon>
        <taxon>Gammaproteobacteria</taxon>
        <taxon>Pseudomonadales</taxon>
        <taxon>Pseudomonadaceae</taxon>
        <taxon>Pseudomonas</taxon>
    </lineage>
</organism>
<dbReference type="RefSeq" id="WP_309761932.1">
    <property type="nucleotide sequence ID" value="NZ_JAVJAF010000001.1"/>
</dbReference>
<accession>A0AAJ2BR48</accession>
<reference evidence="1" key="1">
    <citation type="submission" date="2023-08" db="EMBL/GenBank/DDBJ databases">
        <title>Functional and genomic diversity of the sorghum phyllosphere microbiome.</title>
        <authorList>
            <person name="Shade A."/>
        </authorList>
    </citation>
    <scope>NUCLEOTIDE SEQUENCE</scope>
    <source>
        <strain evidence="1">SORGH_AS_0201</strain>
    </source>
</reference>
<gene>
    <name evidence="1" type="ORF">QE440_004661</name>
</gene>
<evidence type="ECO:0000313" key="2">
    <source>
        <dbReference type="Proteomes" id="UP001268036"/>
    </source>
</evidence>
<sequence length="60" mass="6821">MAGESARALQGALEHADRWPRDILILGLPLGAFQLLVFSRRVDHDQAGVDLCERHTHHWH</sequence>
<proteinExistence type="predicted"/>
<protein>
    <submittedName>
        <fullName evidence="1">Uncharacterized protein</fullName>
    </submittedName>
</protein>
<comment type="caution">
    <text evidence="1">The sequence shown here is derived from an EMBL/GenBank/DDBJ whole genome shotgun (WGS) entry which is preliminary data.</text>
</comment>
<dbReference type="Proteomes" id="UP001268036">
    <property type="component" value="Unassembled WGS sequence"/>
</dbReference>